<reference evidence="1" key="1">
    <citation type="journal article" date="2023" name="G3 (Bethesda)">
        <title>A reference genome for the long-term kleptoplast-retaining sea slug Elysia crispata morphotype clarki.</title>
        <authorList>
            <person name="Eastman K.E."/>
            <person name="Pendleton A.L."/>
            <person name="Shaikh M.A."/>
            <person name="Suttiyut T."/>
            <person name="Ogas R."/>
            <person name="Tomko P."/>
            <person name="Gavelis G."/>
            <person name="Widhalm J.R."/>
            <person name="Wisecaver J.H."/>
        </authorList>
    </citation>
    <scope>NUCLEOTIDE SEQUENCE</scope>
    <source>
        <strain evidence="1">ECLA1</strain>
    </source>
</reference>
<dbReference type="Proteomes" id="UP001283361">
    <property type="component" value="Unassembled WGS sequence"/>
</dbReference>
<dbReference type="EMBL" id="JAWDGP010005524">
    <property type="protein sequence ID" value="KAK3756359.1"/>
    <property type="molecule type" value="Genomic_DNA"/>
</dbReference>
<accession>A0AAE1D3U3</accession>
<name>A0AAE1D3U3_9GAST</name>
<organism evidence="1 2">
    <name type="scientific">Elysia crispata</name>
    <name type="common">lettuce slug</name>
    <dbReference type="NCBI Taxonomy" id="231223"/>
    <lineage>
        <taxon>Eukaryota</taxon>
        <taxon>Metazoa</taxon>
        <taxon>Spiralia</taxon>
        <taxon>Lophotrochozoa</taxon>
        <taxon>Mollusca</taxon>
        <taxon>Gastropoda</taxon>
        <taxon>Heterobranchia</taxon>
        <taxon>Euthyneura</taxon>
        <taxon>Panpulmonata</taxon>
        <taxon>Sacoglossa</taxon>
        <taxon>Placobranchoidea</taxon>
        <taxon>Plakobranchidae</taxon>
        <taxon>Elysia</taxon>
    </lineage>
</organism>
<protein>
    <submittedName>
        <fullName evidence="1">Uncharacterized protein</fullName>
    </submittedName>
</protein>
<dbReference type="AlphaFoldDB" id="A0AAE1D3U3"/>
<comment type="caution">
    <text evidence="1">The sequence shown here is derived from an EMBL/GenBank/DDBJ whole genome shotgun (WGS) entry which is preliminary data.</text>
</comment>
<evidence type="ECO:0000313" key="2">
    <source>
        <dbReference type="Proteomes" id="UP001283361"/>
    </source>
</evidence>
<evidence type="ECO:0000313" key="1">
    <source>
        <dbReference type="EMBL" id="KAK3756359.1"/>
    </source>
</evidence>
<proteinExistence type="predicted"/>
<sequence length="69" mass="7762">MVILGFSLDSSLLVELQYGDPGVQSRFFAPGRAIVCQDSSLLVELQYDDPGVQSRFFTQMKLQYEDRGV</sequence>
<keyword evidence="2" id="KW-1185">Reference proteome</keyword>
<gene>
    <name evidence="1" type="ORF">RRG08_038848</name>
</gene>